<accession>A0AA88Y3C4</accession>
<organism evidence="2 3">
    <name type="scientific">Pinctada imbricata</name>
    <name type="common">Atlantic pearl-oyster</name>
    <name type="synonym">Pinctada martensii</name>
    <dbReference type="NCBI Taxonomy" id="66713"/>
    <lineage>
        <taxon>Eukaryota</taxon>
        <taxon>Metazoa</taxon>
        <taxon>Spiralia</taxon>
        <taxon>Lophotrochozoa</taxon>
        <taxon>Mollusca</taxon>
        <taxon>Bivalvia</taxon>
        <taxon>Autobranchia</taxon>
        <taxon>Pteriomorphia</taxon>
        <taxon>Pterioida</taxon>
        <taxon>Pterioidea</taxon>
        <taxon>Pteriidae</taxon>
        <taxon>Pinctada</taxon>
    </lineage>
</organism>
<evidence type="ECO:0000313" key="3">
    <source>
        <dbReference type="Proteomes" id="UP001186944"/>
    </source>
</evidence>
<dbReference type="Proteomes" id="UP001186944">
    <property type="component" value="Unassembled WGS sequence"/>
</dbReference>
<feature type="region of interest" description="Disordered" evidence="1">
    <location>
        <begin position="32"/>
        <end position="51"/>
    </location>
</feature>
<evidence type="ECO:0000256" key="1">
    <source>
        <dbReference type="SAM" id="MobiDB-lite"/>
    </source>
</evidence>
<keyword evidence="3" id="KW-1185">Reference proteome</keyword>
<reference evidence="2" key="1">
    <citation type="submission" date="2019-08" db="EMBL/GenBank/DDBJ databases">
        <title>The improved chromosome-level genome for the pearl oyster Pinctada fucata martensii using PacBio sequencing and Hi-C.</title>
        <authorList>
            <person name="Zheng Z."/>
        </authorList>
    </citation>
    <scope>NUCLEOTIDE SEQUENCE</scope>
    <source>
        <strain evidence="2">ZZ-2019</strain>
        <tissue evidence="2">Adductor muscle</tissue>
    </source>
</reference>
<dbReference type="EMBL" id="VSWD01000007">
    <property type="protein sequence ID" value="KAK3097313.1"/>
    <property type="molecule type" value="Genomic_DNA"/>
</dbReference>
<dbReference type="AlphaFoldDB" id="A0AA88Y3C4"/>
<comment type="caution">
    <text evidence="2">The sequence shown here is derived from an EMBL/GenBank/DDBJ whole genome shotgun (WGS) entry which is preliminary data.</text>
</comment>
<evidence type="ECO:0000313" key="2">
    <source>
        <dbReference type="EMBL" id="KAK3097313.1"/>
    </source>
</evidence>
<name>A0AA88Y3C4_PINIB</name>
<protein>
    <submittedName>
        <fullName evidence="2">Uncharacterized protein</fullName>
    </submittedName>
</protein>
<gene>
    <name evidence="2" type="ORF">FSP39_008561</name>
</gene>
<proteinExistence type="predicted"/>
<sequence>MHDTGCNKNRNVGRKERNEEIARNLRRCQEEINYQNGNTSTPTPSVLNRPRNLSSREVFEDLLSIGIVRNPKRTVGGIAFDIGSTGLPRRPPRRLAKIEKTSMYTAEEKALMAELLRDGEVKEKALKRDIRQDKAKRKRMLKEATKKLKIEKKRKDFDERMKKQSNCRYNIFRFA</sequence>